<keyword evidence="5" id="KW-0472">Membrane</keyword>
<evidence type="ECO:0000256" key="4">
    <source>
        <dbReference type="SAM" id="Coils"/>
    </source>
</evidence>
<dbReference type="RefSeq" id="WP_083945384.1">
    <property type="nucleotide sequence ID" value="NZ_CP146991.1"/>
</dbReference>
<dbReference type="Gene3D" id="2.40.50.100">
    <property type="match status" value="2"/>
</dbReference>
<accession>A0ABP2C736</accession>
<dbReference type="InterPro" id="IPR050465">
    <property type="entry name" value="UPF0194_transport"/>
</dbReference>
<feature type="domain" description="Multidrug resistance protein MdtA-like barrel-sandwich hybrid" evidence="6">
    <location>
        <begin position="83"/>
        <end position="225"/>
    </location>
</feature>
<dbReference type="InterPro" id="IPR058625">
    <property type="entry name" value="MdtA-like_BSH"/>
</dbReference>
<dbReference type="EMBL" id="FCOW01000015">
    <property type="protein sequence ID" value="CVK20142.1"/>
    <property type="molecule type" value="Genomic_DNA"/>
</dbReference>
<evidence type="ECO:0000256" key="3">
    <source>
        <dbReference type="ARBA" id="ARBA00023054"/>
    </source>
</evidence>
<keyword evidence="8" id="KW-1185">Reference proteome</keyword>
<comment type="similarity">
    <text evidence="2">Belongs to the membrane fusion protein (MFP) (TC 8.A.1) family.</text>
</comment>
<evidence type="ECO:0000256" key="2">
    <source>
        <dbReference type="ARBA" id="ARBA00009477"/>
    </source>
</evidence>
<dbReference type="Pfam" id="PF25917">
    <property type="entry name" value="BSH_RND"/>
    <property type="match status" value="1"/>
</dbReference>
<dbReference type="Gene3D" id="1.10.287.470">
    <property type="entry name" value="Helix hairpin bin"/>
    <property type="match status" value="1"/>
</dbReference>
<dbReference type="Gene3D" id="2.40.30.170">
    <property type="match status" value="1"/>
</dbReference>
<reference evidence="7 8" key="1">
    <citation type="submission" date="2016-01" db="EMBL/GenBank/DDBJ databases">
        <authorList>
            <person name="Brown R."/>
        </authorList>
    </citation>
    <scope>NUCLEOTIDE SEQUENCE [LARGE SCALE GENOMIC DNA]</scope>
    <source>
        <strain evidence="7">Sporomusa sphaeroides DSM 2875</strain>
    </source>
</reference>
<organism evidence="7 8">
    <name type="scientific">Sporomusa sphaeroides DSM 2875</name>
    <dbReference type="NCBI Taxonomy" id="1337886"/>
    <lineage>
        <taxon>Bacteria</taxon>
        <taxon>Bacillati</taxon>
        <taxon>Bacillota</taxon>
        <taxon>Negativicutes</taxon>
        <taxon>Selenomonadales</taxon>
        <taxon>Sporomusaceae</taxon>
        <taxon>Sporomusa</taxon>
    </lineage>
</organism>
<proteinExistence type="inferred from homology"/>
<comment type="subcellular location">
    <subcellularLocation>
        <location evidence="1">Cell envelope</location>
    </subcellularLocation>
</comment>
<name>A0ABP2C736_9FIRM</name>
<evidence type="ECO:0000313" key="8">
    <source>
        <dbReference type="Proteomes" id="UP000245702"/>
    </source>
</evidence>
<evidence type="ECO:0000313" key="7">
    <source>
        <dbReference type="EMBL" id="CVK20142.1"/>
    </source>
</evidence>
<gene>
    <name evidence="7" type="primary">macA_4</name>
    <name evidence="7" type="ORF">SSPH_02809</name>
</gene>
<keyword evidence="3 4" id="KW-0175">Coiled coil</keyword>
<evidence type="ECO:0000259" key="6">
    <source>
        <dbReference type="Pfam" id="PF25917"/>
    </source>
</evidence>
<keyword evidence="5" id="KW-1133">Transmembrane helix</keyword>
<feature type="coiled-coil region" evidence="4">
    <location>
        <begin position="124"/>
        <end position="203"/>
    </location>
</feature>
<evidence type="ECO:0000256" key="5">
    <source>
        <dbReference type="SAM" id="Phobius"/>
    </source>
</evidence>
<comment type="caution">
    <text evidence="7">The sequence shown here is derived from an EMBL/GenBank/DDBJ whole genome shotgun (WGS) entry which is preliminary data.</text>
</comment>
<dbReference type="PANTHER" id="PTHR32347">
    <property type="entry name" value="EFFLUX SYSTEM COMPONENT YKNX-RELATED"/>
    <property type="match status" value="1"/>
</dbReference>
<dbReference type="Proteomes" id="UP000245702">
    <property type="component" value="Unassembled WGS sequence"/>
</dbReference>
<dbReference type="InterPro" id="IPR006143">
    <property type="entry name" value="RND_pump_MFP"/>
</dbReference>
<dbReference type="NCBIfam" id="TIGR01730">
    <property type="entry name" value="RND_mfp"/>
    <property type="match status" value="1"/>
</dbReference>
<sequence length="320" mass="35369">MNSNKQTGEKAGINWEAGFVTGRFFRGRRLLALLLLAVSLTGIWWLIQGRQNKQAELPPVKADERVLAEGIIFPVRYAQMVMPVDGTIGEVLVKEGERVKAGQPLIGLVRRDYQARVGSAGADVSRAAAVVEQARVNVADTERELARQLHLDQAGATSRQQLDQARTAAERSRAALAQAEADLKTQESLLVEAESLLDKTELRAPIDGTVAYLDVKIGEHAAGGTVLVRIADETAWEVRSDDLTELMIARVRPGDPVLLTFDGIPDLEIPGRVRFIRPYGEKKRGDITYTVTIDPDRWDERLRWNMTAQLAISSLVPYQP</sequence>
<keyword evidence="5" id="KW-0812">Transmembrane</keyword>
<dbReference type="SUPFAM" id="SSF111369">
    <property type="entry name" value="HlyD-like secretion proteins"/>
    <property type="match status" value="1"/>
</dbReference>
<dbReference type="PANTHER" id="PTHR32347:SF23">
    <property type="entry name" value="BLL5650 PROTEIN"/>
    <property type="match status" value="1"/>
</dbReference>
<evidence type="ECO:0000256" key="1">
    <source>
        <dbReference type="ARBA" id="ARBA00004196"/>
    </source>
</evidence>
<protein>
    <submittedName>
        <fullName evidence="7">Macrolide export protein MacA</fullName>
    </submittedName>
</protein>
<feature type="transmembrane region" description="Helical" evidence="5">
    <location>
        <begin position="30"/>
        <end position="47"/>
    </location>
</feature>